<sequence>MIVLLGAAAWSLRLTRNDLVFKNVVIS</sequence>
<reference evidence="1" key="1">
    <citation type="submission" date="2014-09" db="EMBL/GenBank/DDBJ databases">
        <authorList>
            <person name="Magalhaes I.L.F."/>
            <person name="Oliveira U."/>
            <person name="Santos F.R."/>
            <person name="Vidigal T.H.D.A."/>
            <person name="Brescovit A.D."/>
            <person name="Santos A.J."/>
        </authorList>
    </citation>
    <scope>NUCLEOTIDE SEQUENCE</scope>
    <source>
        <tissue evidence="1">Shoot tissue taken approximately 20 cm above the soil surface</tissue>
    </source>
</reference>
<evidence type="ECO:0000313" key="1">
    <source>
        <dbReference type="EMBL" id="JAD24129.1"/>
    </source>
</evidence>
<organism evidence="1">
    <name type="scientific">Arundo donax</name>
    <name type="common">Giant reed</name>
    <name type="synonym">Donax arundinaceus</name>
    <dbReference type="NCBI Taxonomy" id="35708"/>
    <lineage>
        <taxon>Eukaryota</taxon>
        <taxon>Viridiplantae</taxon>
        <taxon>Streptophyta</taxon>
        <taxon>Embryophyta</taxon>
        <taxon>Tracheophyta</taxon>
        <taxon>Spermatophyta</taxon>
        <taxon>Magnoliopsida</taxon>
        <taxon>Liliopsida</taxon>
        <taxon>Poales</taxon>
        <taxon>Poaceae</taxon>
        <taxon>PACMAD clade</taxon>
        <taxon>Arundinoideae</taxon>
        <taxon>Arundineae</taxon>
        <taxon>Arundo</taxon>
    </lineage>
</organism>
<proteinExistence type="predicted"/>
<dbReference type="AlphaFoldDB" id="A0A0A8YDK8"/>
<accession>A0A0A8YDK8</accession>
<reference evidence="1" key="2">
    <citation type="journal article" date="2015" name="Data Brief">
        <title>Shoot transcriptome of the giant reed, Arundo donax.</title>
        <authorList>
            <person name="Barrero R.A."/>
            <person name="Guerrero F.D."/>
            <person name="Moolhuijzen P."/>
            <person name="Goolsby J.A."/>
            <person name="Tidwell J."/>
            <person name="Bellgard S.E."/>
            <person name="Bellgard M.I."/>
        </authorList>
    </citation>
    <scope>NUCLEOTIDE SEQUENCE</scope>
    <source>
        <tissue evidence="1">Shoot tissue taken approximately 20 cm above the soil surface</tissue>
    </source>
</reference>
<name>A0A0A8YDK8_ARUDO</name>
<protein>
    <submittedName>
        <fullName evidence="1">Uncharacterized protein</fullName>
    </submittedName>
</protein>
<dbReference type="EMBL" id="GBRH01273766">
    <property type="protein sequence ID" value="JAD24129.1"/>
    <property type="molecule type" value="Transcribed_RNA"/>
</dbReference>